<reference evidence="1 2" key="1">
    <citation type="journal article" date="2013" name="PLoS Genet.">
        <title>Comparative genome structure, secondary metabolite, and effector coding capacity across Cochliobolus pathogens.</title>
        <authorList>
            <person name="Condon B.J."/>
            <person name="Leng Y."/>
            <person name="Wu D."/>
            <person name="Bushley K.E."/>
            <person name="Ohm R.A."/>
            <person name="Otillar R."/>
            <person name="Martin J."/>
            <person name="Schackwitz W."/>
            <person name="Grimwood J."/>
            <person name="MohdZainudin N."/>
            <person name="Xue C."/>
            <person name="Wang R."/>
            <person name="Manning V.A."/>
            <person name="Dhillon B."/>
            <person name="Tu Z.J."/>
            <person name="Steffenson B.J."/>
            <person name="Salamov A."/>
            <person name="Sun H."/>
            <person name="Lowry S."/>
            <person name="LaButti K."/>
            <person name="Han J."/>
            <person name="Copeland A."/>
            <person name="Lindquist E."/>
            <person name="Barry K."/>
            <person name="Schmutz J."/>
            <person name="Baker S.E."/>
            <person name="Ciuffetti L.M."/>
            <person name="Grigoriev I.V."/>
            <person name="Zhong S."/>
            <person name="Turgeon B.G."/>
        </authorList>
    </citation>
    <scope>NUCLEOTIDE SEQUENCE [LARGE SCALE GENOMIC DNA]</scope>
    <source>
        <strain evidence="1 2">ATCC 44560</strain>
    </source>
</reference>
<dbReference type="GeneID" id="19120523"/>
<protein>
    <submittedName>
        <fullName evidence="1">Uncharacterized protein</fullName>
    </submittedName>
</protein>
<gene>
    <name evidence="1" type="ORF">COCMIDRAFT_23965</name>
</gene>
<dbReference type="KEGG" id="bor:COCMIDRAFT_23965"/>
<organism evidence="1 2">
    <name type="scientific">Bipolaris oryzae ATCC 44560</name>
    <dbReference type="NCBI Taxonomy" id="930090"/>
    <lineage>
        <taxon>Eukaryota</taxon>
        <taxon>Fungi</taxon>
        <taxon>Dikarya</taxon>
        <taxon>Ascomycota</taxon>
        <taxon>Pezizomycotina</taxon>
        <taxon>Dothideomycetes</taxon>
        <taxon>Pleosporomycetidae</taxon>
        <taxon>Pleosporales</taxon>
        <taxon>Pleosporineae</taxon>
        <taxon>Pleosporaceae</taxon>
        <taxon>Bipolaris</taxon>
    </lineage>
</organism>
<dbReference type="AlphaFoldDB" id="W6ZWR5"/>
<dbReference type="Proteomes" id="UP000054032">
    <property type="component" value="Unassembled WGS sequence"/>
</dbReference>
<dbReference type="HOGENOM" id="CLU_915234_0_0_1"/>
<accession>W6ZWR5</accession>
<evidence type="ECO:0000313" key="1">
    <source>
        <dbReference type="EMBL" id="EUC48251.1"/>
    </source>
</evidence>
<keyword evidence="2" id="KW-1185">Reference proteome</keyword>
<proteinExistence type="predicted"/>
<name>W6ZWR5_COCMI</name>
<dbReference type="RefSeq" id="XP_007685214.1">
    <property type="nucleotide sequence ID" value="XM_007687024.1"/>
</dbReference>
<sequence>MAPGPKPRPGWLCNIIVDGIASTQRADSGCGAAGPARRRGAVCLFLLSRQIYQSIHISHSSSMAMLSSSWKKTGVALAGWRCSTLRLHSALTMAWPHSAPCHLSQQQPVSTIYLASIQLSLPFPPPSPPRSWLGLPAIAARDSRARYTCPPWHGPFCTFTLAPLHRISPLVCTSPSNVKRRRKRSRQVPGTGVCTLAGVYCACVVCTSCGLVADAGPGATAAPFSPCAIPSSFNLLQDRHPLRPVSLPFCTTPALLSDAVTRESEPNCPRLFSRAYHTPRLMASEVELQYAYASLRLLSTSHTF</sequence>
<evidence type="ECO:0000313" key="2">
    <source>
        <dbReference type="Proteomes" id="UP000054032"/>
    </source>
</evidence>
<dbReference type="EMBL" id="KI963943">
    <property type="protein sequence ID" value="EUC48251.1"/>
    <property type="molecule type" value="Genomic_DNA"/>
</dbReference>